<dbReference type="Proteomes" id="UP000007875">
    <property type="component" value="Unassembled WGS sequence"/>
</dbReference>
<keyword evidence="5" id="KW-0687">Ribonucleoprotein</keyword>
<keyword evidence="3" id="KW-0689">Ribosomal protein</keyword>
<evidence type="ECO:0000256" key="1">
    <source>
        <dbReference type="ARBA" id="ARBA00004173"/>
    </source>
</evidence>
<evidence type="ECO:0000256" key="4">
    <source>
        <dbReference type="ARBA" id="ARBA00023128"/>
    </source>
</evidence>
<dbReference type="Pfam" id="PF04280">
    <property type="entry name" value="Tim44"/>
    <property type="match status" value="1"/>
</dbReference>
<dbReference type="GO" id="GO:0005739">
    <property type="term" value="C:mitochondrion"/>
    <property type="evidence" value="ECO:0007669"/>
    <property type="project" value="UniProtKB-SubCell"/>
</dbReference>
<dbReference type="InParanoid" id="H2Z6C8"/>
<comment type="subcellular location">
    <subcellularLocation>
        <location evidence="1">Mitochondrion</location>
    </subcellularLocation>
</comment>
<accession>H2Z6C8</accession>
<dbReference type="Ensembl" id="ENSCSAVT00000013289.1">
    <property type="protein sequence ID" value="ENSCSAVP00000013140.1"/>
    <property type="gene ID" value="ENSCSAVG00000007716.1"/>
</dbReference>
<dbReference type="PANTHER" id="PTHR28554:SF1">
    <property type="entry name" value="LARGE RIBOSOMAL SUBUNIT PROTEIN ML45"/>
    <property type="match status" value="1"/>
</dbReference>
<sequence>MLRKVFISAFSGPSRLKGSNVLVLFNQSVCQLHTSAAMLIKGHEFMKKLEETAANNQTNQRKMKQDTKKFLKKNQRYADYNYQEWRFPKSSRAIDISCTRGIMEPHKDDKSGTKSSLNLRKKLTNLRSDIVFHRMIKKRVASFHRKRFPAEAQDIYVKAHTLLNTPNWTIVNREETEETLQNLVTEHAYEDMVKGLDCKTVMWKYVESIEPPRVVQIRATPMITDDNYYGQVTVRFHSKQTLAIYDRFGRLMYGSPDVARNVLEFVIFERHISHPYGMWRIHGKISSEAYAKEPMKKTVAVIKPKQQRLESIEWHEQEEKEHPFKWYPERYHYIEKRNNLKTKRRDKRYWGIKRKQKIYNYRRGPIIRLRSRVARAVQAKREAVLDMRKQGKLPYPPKDQNV</sequence>
<evidence type="ECO:0000256" key="8">
    <source>
        <dbReference type="ARBA" id="ARBA00043031"/>
    </source>
</evidence>
<dbReference type="GO" id="GO:1990904">
    <property type="term" value="C:ribonucleoprotein complex"/>
    <property type="evidence" value="ECO:0007669"/>
    <property type="project" value="UniProtKB-KW"/>
</dbReference>
<evidence type="ECO:0000256" key="2">
    <source>
        <dbReference type="ARBA" id="ARBA00022946"/>
    </source>
</evidence>
<dbReference type="InterPro" id="IPR032710">
    <property type="entry name" value="NTF2-like_dom_sf"/>
</dbReference>
<name>H2Z6C8_CIOSA</name>
<evidence type="ECO:0000256" key="9">
    <source>
        <dbReference type="ARBA" id="ARBA00045355"/>
    </source>
</evidence>
<dbReference type="AlphaFoldDB" id="H2Z6C8"/>
<reference evidence="11" key="3">
    <citation type="submission" date="2025-09" db="UniProtKB">
        <authorList>
            <consortium name="Ensembl"/>
        </authorList>
    </citation>
    <scope>IDENTIFICATION</scope>
</reference>
<evidence type="ECO:0000259" key="10">
    <source>
        <dbReference type="SMART" id="SM00978"/>
    </source>
</evidence>
<evidence type="ECO:0000313" key="11">
    <source>
        <dbReference type="Ensembl" id="ENSCSAVP00000013140.1"/>
    </source>
</evidence>
<protein>
    <recommendedName>
        <fullName evidence="7">Large ribosomal subunit protein mL45</fullName>
    </recommendedName>
    <alternativeName>
        <fullName evidence="8">39S ribosomal protein L45, mitochondrial</fullName>
    </alternativeName>
</protein>
<dbReference type="eggNOG" id="KOG4599">
    <property type="taxonomic scope" value="Eukaryota"/>
</dbReference>
<keyword evidence="12" id="KW-1185">Reference proteome</keyword>
<proteinExistence type="inferred from homology"/>
<dbReference type="SMART" id="SM00978">
    <property type="entry name" value="Tim44"/>
    <property type="match status" value="1"/>
</dbReference>
<evidence type="ECO:0000256" key="3">
    <source>
        <dbReference type="ARBA" id="ARBA00022980"/>
    </source>
</evidence>
<reference evidence="12" key="1">
    <citation type="submission" date="2003-08" db="EMBL/GenBank/DDBJ databases">
        <authorList>
            <person name="Birren B."/>
            <person name="Nusbaum C."/>
            <person name="Abebe A."/>
            <person name="Abouelleil A."/>
            <person name="Adekoya E."/>
            <person name="Ait-zahra M."/>
            <person name="Allen N."/>
            <person name="Allen T."/>
            <person name="An P."/>
            <person name="Anderson M."/>
            <person name="Anderson S."/>
            <person name="Arachchi H."/>
            <person name="Armbruster J."/>
            <person name="Bachantsang P."/>
            <person name="Baldwin J."/>
            <person name="Barry A."/>
            <person name="Bayul T."/>
            <person name="Blitshsteyn B."/>
            <person name="Bloom T."/>
            <person name="Blye J."/>
            <person name="Boguslavskiy L."/>
            <person name="Borowsky M."/>
            <person name="Boukhgalter B."/>
            <person name="Brunache A."/>
            <person name="Butler J."/>
            <person name="Calixte N."/>
            <person name="Calvo S."/>
            <person name="Camarata J."/>
            <person name="Campo K."/>
            <person name="Chang J."/>
            <person name="Cheshatsang Y."/>
            <person name="Citroen M."/>
            <person name="Collymore A."/>
            <person name="Considine T."/>
            <person name="Cook A."/>
            <person name="Cooke P."/>
            <person name="Corum B."/>
            <person name="Cuomo C."/>
            <person name="David R."/>
            <person name="Dawoe T."/>
            <person name="Degray S."/>
            <person name="Dodge S."/>
            <person name="Dooley K."/>
            <person name="Dorje P."/>
            <person name="Dorjee K."/>
            <person name="Dorris L."/>
            <person name="Duffey N."/>
            <person name="Dupes A."/>
            <person name="Elkins T."/>
            <person name="Engels R."/>
            <person name="Erickson J."/>
            <person name="Farina A."/>
            <person name="Faro S."/>
            <person name="Ferreira P."/>
            <person name="Fischer H."/>
            <person name="Fitzgerald M."/>
            <person name="Foley K."/>
            <person name="Gage D."/>
            <person name="Galagan J."/>
            <person name="Gearin G."/>
            <person name="Gnerre S."/>
            <person name="Gnirke A."/>
            <person name="Goyette A."/>
            <person name="Graham J."/>
            <person name="Grandbois E."/>
            <person name="Gyaltsen K."/>
            <person name="Hafez N."/>
            <person name="Hagopian D."/>
            <person name="Hagos B."/>
            <person name="Hall J."/>
            <person name="Hatcher B."/>
            <person name="Heller A."/>
            <person name="Higgins H."/>
            <person name="Honan T."/>
            <person name="Horn A."/>
            <person name="Houde N."/>
            <person name="Hughes L."/>
            <person name="Hulme W."/>
            <person name="Husby E."/>
            <person name="Iliev I."/>
            <person name="Jaffe D."/>
            <person name="Jones C."/>
            <person name="Kamal M."/>
            <person name="Kamat A."/>
            <person name="Kamvysselis M."/>
            <person name="Karlsson E."/>
            <person name="Kells C."/>
            <person name="Kieu A."/>
            <person name="Kisner P."/>
            <person name="Kodira C."/>
            <person name="Kulbokas E."/>
            <person name="Labutti K."/>
            <person name="Lama D."/>
            <person name="Landers T."/>
            <person name="Leger J."/>
            <person name="Levine S."/>
            <person name="Lewis D."/>
            <person name="Lewis T."/>
            <person name="Lindblad-toh K."/>
            <person name="Liu X."/>
            <person name="Lokyitsang T."/>
            <person name="Lokyitsang Y."/>
            <person name="Lucien O."/>
            <person name="Lui A."/>
            <person name="Ma L.J."/>
            <person name="Mabbitt R."/>
            <person name="Macdonald J."/>
            <person name="Maclean C."/>
            <person name="Major J."/>
            <person name="Manning J."/>
            <person name="Marabella R."/>
            <person name="Maru K."/>
            <person name="Matthews C."/>
            <person name="Mauceli E."/>
            <person name="Mccarthy M."/>
            <person name="Mcdonough S."/>
            <person name="Mcghee T."/>
            <person name="Meldrim J."/>
            <person name="Meneus L."/>
            <person name="Mesirov J."/>
            <person name="Mihalev A."/>
            <person name="Mihova T."/>
            <person name="Mikkelsen T."/>
            <person name="Mlenga V."/>
            <person name="Moru K."/>
            <person name="Mozes J."/>
            <person name="Mulrain L."/>
            <person name="Munson G."/>
            <person name="Naylor J."/>
            <person name="Newes C."/>
            <person name="Nguyen C."/>
            <person name="Nguyen N."/>
            <person name="Nguyen T."/>
            <person name="Nicol R."/>
            <person name="Nielsen C."/>
            <person name="Nizzari M."/>
            <person name="Norbu C."/>
            <person name="Norbu N."/>
            <person name="O'donnell P."/>
            <person name="Okoawo O."/>
            <person name="O'leary S."/>
            <person name="Omotosho B."/>
            <person name="O'neill K."/>
            <person name="Osman S."/>
            <person name="Parker S."/>
            <person name="Perrin D."/>
            <person name="Phunkhang P."/>
            <person name="Piqani B."/>
            <person name="Purcell S."/>
            <person name="Rachupka T."/>
            <person name="Ramasamy U."/>
            <person name="Rameau R."/>
            <person name="Ray V."/>
            <person name="Raymond C."/>
            <person name="Retta R."/>
            <person name="Richardson S."/>
            <person name="Rise C."/>
            <person name="Rodriguez J."/>
            <person name="Rogers J."/>
            <person name="Rogov P."/>
            <person name="Rutman M."/>
            <person name="Schupbach R."/>
            <person name="Seaman C."/>
            <person name="Settipalli S."/>
            <person name="Sharpe T."/>
            <person name="Sheridan J."/>
            <person name="Sherpa N."/>
            <person name="Shi J."/>
            <person name="Smirnov S."/>
            <person name="Smith C."/>
            <person name="Sougnez C."/>
            <person name="Spencer B."/>
            <person name="Stalker J."/>
            <person name="Stange-thomann N."/>
            <person name="Stavropoulos S."/>
            <person name="Stetson K."/>
            <person name="Stone C."/>
            <person name="Stone S."/>
            <person name="Stubbs M."/>
            <person name="Talamas J."/>
            <person name="Tchuinga P."/>
            <person name="Tenzing P."/>
            <person name="Tesfaye S."/>
            <person name="Theodore J."/>
            <person name="Thoulutsang Y."/>
            <person name="Topham K."/>
            <person name="Towey S."/>
            <person name="Tsamla T."/>
            <person name="Tsomo N."/>
            <person name="Vallee D."/>
            <person name="Vassiliev H."/>
            <person name="Venkataraman V."/>
            <person name="Vinson J."/>
            <person name="Vo A."/>
            <person name="Wade C."/>
            <person name="Wang S."/>
            <person name="Wangchuk T."/>
            <person name="Wangdi T."/>
            <person name="Whittaker C."/>
            <person name="Wilkinson J."/>
            <person name="Wu Y."/>
            <person name="Wyman D."/>
            <person name="Yadav S."/>
            <person name="Yang S."/>
            <person name="Yang X."/>
            <person name="Yeager S."/>
            <person name="Yee E."/>
            <person name="Young G."/>
            <person name="Zainoun J."/>
            <person name="Zembeck L."/>
            <person name="Zimmer A."/>
            <person name="Zody M."/>
            <person name="Lander E."/>
        </authorList>
    </citation>
    <scope>NUCLEOTIDE SEQUENCE [LARGE SCALE GENOMIC DNA]</scope>
</reference>
<dbReference type="InterPro" id="IPR007379">
    <property type="entry name" value="Tim44-like_dom"/>
</dbReference>
<dbReference type="InterPro" id="IPR051975">
    <property type="entry name" value="mtLSU_mL45"/>
</dbReference>
<keyword evidence="4" id="KW-0496">Mitochondrion</keyword>
<dbReference type="GO" id="GO:0005840">
    <property type="term" value="C:ribosome"/>
    <property type="evidence" value="ECO:0007669"/>
    <property type="project" value="UniProtKB-KW"/>
</dbReference>
<dbReference type="PANTHER" id="PTHR28554">
    <property type="entry name" value="39S RIBOSOMAL PROTEIN L45, MITOCHONDRIAL"/>
    <property type="match status" value="1"/>
</dbReference>
<dbReference type="FunCoup" id="H2Z6C8">
    <property type="interactions" value="266"/>
</dbReference>
<reference evidence="11" key="2">
    <citation type="submission" date="2025-08" db="UniProtKB">
        <authorList>
            <consortium name="Ensembl"/>
        </authorList>
    </citation>
    <scope>IDENTIFICATION</scope>
</reference>
<evidence type="ECO:0000256" key="5">
    <source>
        <dbReference type="ARBA" id="ARBA00023274"/>
    </source>
</evidence>
<keyword evidence="2" id="KW-0809">Transit peptide</keyword>
<dbReference type="OMA" id="EWHEQEE"/>
<dbReference type="Gene3D" id="3.10.450.240">
    <property type="match status" value="1"/>
</dbReference>
<dbReference type="STRING" id="51511.ENSCSAVP00000013140"/>
<feature type="domain" description="Tim44-like" evidence="10">
    <location>
        <begin position="130"/>
        <end position="286"/>
    </location>
</feature>
<dbReference type="SUPFAM" id="SSF54427">
    <property type="entry name" value="NTF2-like"/>
    <property type="match status" value="1"/>
</dbReference>
<dbReference type="GeneTree" id="ENSGT00390000012679"/>
<evidence type="ECO:0000256" key="6">
    <source>
        <dbReference type="ARBA" id="ARBA00038073"/>
    </source>
</evidence>
<evidence type="ECO:0000313" key="12">
    <source>
        <dbReference type="Proteomes" id="UP000007875"/>
    </source>
</evidence>
<comment type="function">
    <text evidence="9">Component of the mitochondrial large ribosomal subunit (mt-LSU). Within the mitochondrial ribosomes, required to direct the nascent polypeptide toward the tunnel exit and position the exit at a distance from the membrane surface.</text>
</comment>
<organism evidence="11 12">
    <name type="scientific">Ciona savignyi</name>
    <name type="common">Pacific transparent sea squirt</name>
    <dbReference type="NCBI Taxonomy" id="51511"/>
    <lineage>
        <taxon>Eukaryota</taxon>
        <taxon>Metazoa</taxon>
        <taxon>Chordata</taxon>
        <taxon>Tunicata</taxon>
        <taxon>Ascidiacea</taxon>
        <taxon>Phlebobranchia</taxon>
        <taxon>Cionidae</taxon>
        <taxon>Ciona</taxon>
    </lineage>
</organism>
<comment type="similarity">
    <text evidence="6">Belongs to the mitochondrion-specific ribosomal protein mL45 family.</text>
</comment>
<evidence type="ECO:0000256" key="7">
    <source>
        <dbReference type="ARBA" id="ARBA00039448"/>
    </source>
</evidence>